<comment type="caution">
    <text evidence="4">The sequence shown here is derived from an EMBL/GenBank/DDBJ whole genome shotgun (WGS) entry which is preliminary data.</text>
</comment>
<evidence type="ECO:0000313" key="4">
    <source>
        <dbReference type="EMBL" id="MFC0316110.1"/>
    </source>
</evidence>
<organism evidence="4 5">
    <name type="scientific">Gordonia phosphorivorans</name>
    <dbReference type="NCBI Taxonomy" id="1056982"/>
    <lineage>
        <taxon>Bacteria</taxon>
        <taxon>Bacillati</taxon>
        <taxon>Actinomycetota</taxon>
        <taxon>Actinomycetes</taxon>
        <taxon>Mycobacteriales</taxon>
        <taxon>Gordoniaceae</taxon>
        <taxon>Gordonia</taxon>
    </lineage>
</organism>
<dbReference type="Proteomes" id="UP001589783">
    <property type="component" value="Unassembled WGS sequence"/>
</dbReference>
<reference evidence="4 5" key="1">
    <citation type="submission" date="2024-09" db="EMBL/GenBank/DDBJ databases">
        <authorList>
            <person name="Sun Q."/>
            <person name="Mori K."/>
        </authorList>
    </citation>
    <scope>NUCLEOTIDE SEQUENCE [LARGE SCALE GENOMIC DNA]</scope>
    <source>
        <strain evidence="4 5">CCM 7957</strain>
    </source>
</reference>
<dbReference type="PANTHER" id="PTHR36456">
    <property type="entry name" value="UPF0232 PROTEIN SCO3875"/>
    <property type="match status" value="1"/>
</dbReference>
<feature type="region of interest" description="Disordered" evidence="3">
    <location>
        <begin position="1"/>
        <end position="71"/>
    </location>
</feature>
<dbReference type="RefSeq" id="WP_382365478.1">
    <property type="nucleotide sequence ID" value="NZ_JBHLWV010000027.1"/>
</dbReference>
<dbReference type="NCBIfam" id="NF002871">
    <property type="entry name" value="PRK03195.1"/>
    <property type="match status" value="1"/>
</dbReference>
<dbReference type="HAMAP" id="MF_00630">
    <property type="entry name" value="UPF0232"/>
    <property type="match status" value="1"/>
</dbReference>
<name>A0ABV6HB75_9ACTN</name>
<dbReference type="InterPro" id="IPR007922">
    <property type="entry name" value="DciA-like"/>
</dbReference>
<sequence length="180" mass="19022">MTDESSDHSAGYEVARRALEQARAEAKAAGKQVGHGRSGPIRSSAGGGRDRKRRRWSGSGPDSRDPQPLGRLTGAVAQSRGWSSKISEGTVFASWTTVVGADIAAHAEPTSLADGVLYVQAESTAWATQLRYMQSQILARIADAVGNGVVRSLRITGPSAPSWRKGPLHVSGRGPRDTYG</sequence>
<evidence type="ECO:0000313" key="5">
    <source>
        <dbReference type="Proteomes" id="UP001589783"/>
    </source>
</evidence>
<accession>A0ABV6HB75</accession>
<protein>
    <recommendedName>
        <fullName evidence="2">UPF0232 protein ACFFJD_14755</fullName>
    </recommendedName>
</protein>
<evidence type="ECO:0000256" key="2">
    <source>
        <dbReference type="HAMAP-Rule" id="MF_00630"/>
    </source>
</evidence>
<gene>
    <name evidence="4" type="ORF">ACFFJD_14755</name>
</gene>
<dbReference type="EMBL" id="JBHLWV010000027">
    <property type="protein sequence ID" value="MFC0316110.1"/>
    <property type="molecule type" value="Genomic_DNA"/>
</dbReference>
<evidence type="ECO:0000256" key="3">
    <source>
        <dbReference type="SAM" id="MobiDB-lite"/>
    </source>
</evidence>
<evidence type="ECO:0000256" key="1">
    <source>
        <dbReference type="ARBA" id="ARBA00006200"/>
    </source>
</evidence>
<dbReference type="InterPro" id="IPR023007">
    <property type="entry name" value="UPF0232_actinobac"/>
</dbReference>
<proteinExistence type="inferred from homology"/>
<comment type="similarity">
    <text evidence="1 2">Belongs to the UPF0232 family.</text>
</comment>
<keyword evidence="5" id="KW-1185">Reference proteome</keyword>
<dbReference type="PANTHER" id="PTHR36456:SF1">
    <property type="entry name" value="UPF0232 PROTEIN SCO3875"/>
    <property type="match status" value="1"/>
</dbReference>
<dbReference type="Pfam" id="PF05258">
    <property type="entry name" value="DciA"/>
    <property type="match status" value="1"/>
</dbReference>
<feature type="compositionally biased region" description="Basic and acidic residues" evidence="3">
    <location>
        <begin position="14"/>
        <end position="28"/>
    </location>
</feature>